<evidence type="ECO:0000313" key="2">
    <source>
        <dbReference type="EMBL" id="GFN02182.1"/>
    </source>
</evidence>
<comment type="caution">
    <text evidence="2">The sequence shown here is derived from an EMBL/GenBank/DDBJ whole genome shotgun (WGS) entry which is preliminary data.</text>
</comment>
<dbReference type="Proteomes" id="UP000498740">
    <property type="component" value="Unassembled WGS sequence"/>
</dbReference>
<protein>
    <recommendedName>
        <fullName evidence="4">TniQ protein</fullName>
    </recommendedName>
</protein>
<organism evidence="2 3">
    <name type="scientific">Streptomyces microflavus</name>
    <name type="common">Streptomyces lipmanii</name>
    <dbReference type="NCBI Taxonomy" id="1919"/>
    <lineage>
        <taxon>Bacteria</taxon>
        <taxon>Bacillati</taxon>
        <taxon>Actinomycetota</taxon>
        <taxon>Actinomycetes</taxon>
        <taxon>Kitasatosporales</taxon>
        <taxon>Streptomycetaceae</taxon>
        <taxon>Streptomyces</taxon>
    </lineage>
</organism>
<sequence>MKSELPPRYAPLPIRLRPCLGESTNSYIRRLARANHLQPSFLYCYLCGPPQWFGRPLLEHLATTAGHSPEALERALADANSLGGISRPRRRLPRRNPFAWRQDLAHHIAQEALRGTQIRTLVKRHNLRCWDVRFALEVPRLTAAETSQLTDPITGELADLVEGMIGRKLNGRQIWTELMDHHDYLVTYDSLRHYIRYTRPEPRQYEPGRWHPTQSPQVSALHTTNSGPSRTDGRTGARDRREWPGVLP</sequence>
<accession>A0A7J0CI86</accession>
<name>A0A7J0CI86_STRMI</name>
<feature type="compositionally biased region" description="Polar residues" evidence="1">
    <location>
        <begin position="212"/>
        <end position="229"/>
    </location>
</feature>
<evidence type="ECO:0008006" key="4">
    <source>
        <dbReference type="Google" id="ProtNLM"/>
    </source>
</evidence>
<feature type="region of interest" description="Disordered" evidence="1">
    <location>
        <begin position="202"/>
        <end position="248"/>
    </location>
</feature>
<evidence type="ECO:0000313" key="3">
    <source>
        <dbReference type="Proteomes" id="UP000498740"/>
    </source>
</evidence>
<evidence type="ECO:0000256" key="1">
    <source>
        <dbReference type="SAM" id="MobiDB-lite"/>
    </source>
</evidence>
<gene>
    <name evidence="2" type="ORF">Smic_07380</name>
</gene>
<dbReference type="EMBL" id="BLWD01000001">
    <property type="protein sequence ID" value="GFN02182.1"/>
    <property type="molecule type" value="Genomic_DNA"/>
</dbReference>
<dbReference type="AlphaFoldDB" id="A0A7J0CI86"/>
<feature type="compositionally biased region" description="Basic and acidic residues" evidence="1">
    <location>
        <begin position="231"/>
        <end position="248"/>
    </location>
</feature>
<reference evidence="2 3" key="1">
    <citation type="submission" date="2020-05" db="EMBL/GenBank/DDBJ databases">
        <title>Whole genome shotgun sequence of Streptomyces microflavus NBRC 13062.</title>
        <authorList>
            <person name="Komaki H."/>
            <person name="Tamura T."/>
        </authorList>
    </citation>
    <scope>NUCLEOTIDE SEQUENCE [LARGE SCALE GENOMIC DNA]</scope>
    <source>
        <strain evidence="2 3">NBRC 13062</strain>
    </source>
</reference>
<proteinExistence type="predicted"/>